<protein>
    <submittedName>
        <fullName evidence="1">Uncharacterized protein</fullName>
    </submittedName>
</protein>
<dbReference type="EMBL" id="JAUSWJ010000001">
    <property type="protein sequence ID" value="MDQ0515340.1"/>
    <property type="molecule type" value="Genomic_DNA"/>
</dbReference>
<gene>
    <name evidence="1" type="ORF">QO015_000953</name>
</gene>
<sequence length="316" mass="35079">MSVVSRHAPAGSEPVAASGCPFPHGSNSLHPFNFDDWLENDLRCSAGKREFQLGRYVVAHVRNGYQFSEAFDRFADNVALYRKVGFLAIVQTRQRFIDSASELRLLGDIIVDAGYADSAGALIRSETVAIPVEIDCPVTGLPTRYEFFPVAFCCHAADPADPLYDPSLSAPFLAINTTSDAFAFGMLVRDLSIRHFGRPPHEIVRREDFERLLMRCAGAWQNMSVNTINAYNKVSVRAERAVSLSEDQSVWYAPHNDPVFAELVKERHSHEMPVVYARRLAEKWSAALYDGVRSSSNRDGQSGGIPAFDTMGWASL</sequence>
<keyword evidence="2" id="KW-1185">Reference proteome</keyword>
<dbReference type="Proteomes" id="UP001223743">
    <property type="component" value="Unassembled WGS sequence"/>
</dbReference>
<evidence type="ECO:0000313" key="1">
    <source>
        <dbReference type="EMBL" id="MDQ0515340.1"/>
    </source>
</evidence>
<organism evidence="1 2">
    <name type="scientific">Kaistia geumhonensis</name>
    <dbReference type="NCBI Taxonomy" id="410839"/>
    <lineage>
        <taxon>Bacteria</taxon>
        <taxon>Pseudomonadati</taxon>
        <taxon>Pseudomonadota</taxon>
        <taxon>Alphaproteobacteria</taxon>
        <taxon>Hyphomicrobiales</taxon>
        <taxon>Kaistiaceae</taxon>
        <taxon>Kaistia</taxon>
    </lineage>
</organism>
<evidence type="ECO:0000313" key="2">
    <source>
        <dbReference type="Proteomes" id="UP001223743"/>
    </source>
</evidence>
<comment type="caution">
    <text evidence="1">The sequence shown here is derived from an EMBL/GenBank/DDBJ whole genome shotgun (WGS) entry which is preliminary data.</text>
</comment>
<reference evidence="1 2" key="1">
    <citation type="submission" date="2023-07" db="EMBL/GenBank/DDBJ databases">
        <title>Genomic Encyclopedia of Type Strains, Phase IV (KMG-IV): sequencing the most valuable type-strain genomes for metagenomic binning, comparative biology and taxonomic classification.</title>
        <authorList>
            <person name="Goeker M."/>
        </authorList>
    </citation>
    <scope>NUCLEOTIDE SEQUENCE [LARGE SCALE GENOMIC DNA]</scope>
    <source>
        <strain evidence="1 2">B1-1</strain>
    </source>
</reference>
<name>A0ABU0M3C7_9HYPH</name>
<dbReference type="RefSeq" id="WP_266281114.1">
    <property type="nucleotide sequence ID" value="NZ_JAPKNF010000001.1"/>
</dbReference>
<proteinExistence type="predicted"/>
<accession>A0ABU0M3C7</accession>